<evidence type="ECO:0000256" key="2">
    <source>
        <dbReference type="ARBA" id="ARBA00022771"/>
    </source>
</evidence>
<evidence type="ECO:0000256" key="3">
    <source>
        <dbReference type="ARBA" id="ARBA00022833"/>
    </source>
</evidence>
<dbReference type="GO" id="GO:0000795">
    <property type="term" value="C:synaptonemal complex"/>
    <property type="evidence" value="ECO:0007669"/>
    <property type="project" value="InterPro"/>
</dbReference>
<gene>
    <name evidence="8" type="ORF">CROQUDRAFT_665072</name>
</gene>
<keyword evidence="5" id="KW-0175">Coiled coil</keyword>
<evidence type="ECO:0000259" key="7">
    <source>
        <dbReference type="PROSITE" id="PS50089"/>
    </source>
</evidence>
<keyword evidence="9" id="KW-1185">Reference proteome</keyword>
<dbReference type="Proteomes" id="UP000886653">
    <property type="component" value="Unassembled WGS sequence"/>
</dbReference>
<sequence length="353" mass="39579">MDDSLKCNIVSCRKSVSRDAKAVVTNCSHIFCLNCANTHASLTHPDPYPVCPACDSQLTEPEDVVCTSLNPSADYKSSVLSGLPPAIVLEIASRALNFWAYQQSMEATFQHMILKQAHERAATAEKDRDNIQNEAANEIRMLSERLTLSETELSNERRKVTEAAERYRNSQKQYEKLKANFERVRIQSLVNGVPDHRTETPLGQPRQAAFMSSQVTPARGAPAARADPDTRYFGTPPNEYGGAPRVNQLPTKNRTNLNILTLPVNQGHSFRSVRNKLPSTKNMASKTQIRSIREDSGEDNYHPMSRTAHSTGVSYDHFNSTNTRIDHLHPHLRTTSNHSRRRSGNLLHQPRPS</sequence>
<proteinExistence type="predicted"/>
<feature type="domain" description="RING-type" evidence="7">
    <location>
        <begin position="12"/>
        <end position="55"/>
    </location>
</feature>
<dbReference type="PROSITE" id="PS50089">
    <property type="entry name" value="ZF_RING_2"/>
    <property type="match status" value="1"/>
</dbReference>
<accession>A0A9P6NB60</accession>
<keyword evidence="1" id="KW-0479">Metal-binding</keyword>
<dbReference type="AlphaFoldDB" id="A0A9P6NB60"/>
<protein>
    <recommendedName>
        <fullName evidence="7">RING-type domain-containing protein</fullName>
    </recommendedName>
</protein>
<dbReference type="InterPro" id="IPR042448">
    <property type="entry name" value="CCNB1IP1"/>
</dbReference>
<evidence type="ECO:0000256" key="6">
    <source>
        <dbReference type="SAM" id="MobiDB-lite"/>
    </source>
</evidence>
<dbReference type="InterPro" id="IPR001841">
    <property type="entry name" value="Znf_RING"/>
</dbReference>
<feature type="coiled-coil region" evidence="5">
    <location>
        <begin position="114"/>
        <end position="187"/>
    </location>
</feature>
<dbReference type="SUPFAM" id="SSF57850">
    <property type="entry name" value="RING/U-box"/>
    <property type="match status" value="1"/>
</dbReference>
<organism evidence="8 9">
    <name type="scientific">Cronartium quercuum f. sp. fusiforme G11</name>
    <dbReference type="NCBI Taxonomy" id="708437"/>
    <lineage>
        <taxon>Eukaryota</taxon>
        <taxon>Fungi</taxon>
        <taxon>Dikarya</taxon>
        <taxon>Basidiomycota</taxon>
        <taxon>Pucciniomycotina</taxon>
        <taxon>Pucciniomycetes</taxon>
        <taxon>Pucciniales</taxon>
        <taxon>Coleosporiaceae</taxon>
        <taxon>Cronartium</taxon>
    </lineage>
</organism>
<dbReference type="EMBL" id="MU167437">
    <property type="protein sequence ID" value="KAG0140536.1"/>
    <property type="molecule type" value="Genomic_DNA"/>
</dbReference>
<feature type="region of interest" description="Disordered" evidence="6">
    <location>
        <begin position="325"/>
        <end position="353"/>
    </location>
</feature>
<keyword evidence="2 4" id="KW-0863">Zinc-finger</keyword>
<evidence type="ECO:0000256" key="1">
    <source>
        <dbReference type="ARBA" id="ARBA00022723"/>
    </source>
</evidence>
<dbReference type="Pfam" id="PF14634">
    <property type="entry name" value="zf-RING_5"/>
    <property type="match status" value="1"/>
</dbReference>
<dbReference type="InterPro" id="IPR013083">
    <property type="entry name" value="Znf_RING/FYVE/PHD"/>
</dbReference>
<name>A0A9P6NB60_9BASI</name>
<dbReference type="GO" id="GO:0008270">
    <property type="term" value="F:zinc ion binding"/>
    <property type="evidence" value="ECO:0007669"/>
    <property type="project" value="UniProtKB-KW"/>
</dbReference>
<dbReference type="PROSITE" id="PS00518">
    <property type="entry name" value="ZF_RING_1"/>
    <property type="match status" value="1"/>
</dbReference>
<dbReference type="InterPro" id="IPR017907">
    <property type="entry name" value="Znf_RING_CS"/>
</dbReference>
<dbReference type="PANTHER" id="PTHR14305:SF0">
    <property type="entry name" value="E3 UBIQUITIN-PROTEIN LIGASE CCNB1IP1"/>
    <property type="match status" value="1"/>
</dbReference>
<dbReference type="OrthoDB" id="441210at2759"/>
<keyword evidence="3" id="KW-0862">Zinc</keyword>
<dbReference type="GO" id="GO:0061630">
    <property type="term" value="F:ubiquitin protein ligase activity"/>
    <property type="evidence" value="ECO:0007669"/>
    <property type="project" value="InterPro"/>
</dbReference>
<evidence type="ECO:0000256" key="5">
    <source>
        <dbReference type="SAM" id="Coils"/>
    </source>
</evidence>
<dbReference type="Gene3D" id="3.30.40.10">
    <property type="entry name" value="Zinc/RING finger domain, C3HC4 (zinc finger)"/>
    <property type="match status" value="1"/>
</dbReference>
<comment type="caution">
    <text evidence="8">The sequence shown here is derived from an EMBL/GenBank/DDBJ whole genome shotgun (WGS) entry which is preliminary data.</text>
</comment>
<reference evidence="8" key="1">
    <citation type="submission" date="2013-11" db="EMBL/GenBank/DDBJ databases">
        <title>Genome sequence of the fusiform rust pathogen reveals effectors for host alternation and coevolution with pine.</title>
        <authorList>
            <consortium name="DOE Joint Genome Institute"/>
            <person name="Smith K."/>
            <person name="Pendleton A."/>
            <person name="Kubisiak T."/>
            <person name="Anderson C."/>
            <person name="Salamov A."/>
            <person name="Aerts A."/>
            <person name="Riley R."/>
            <person name="Clum A."/>
            <person name="Lindquist E."/>
            <person name="Ence D."/>
            <person name="Campbell M."/>
            <person name="Kronenberg Z."/>
            <person name="Feau N."/>
            <person name="Dhillon B."/>
            <person name="Hamelin R."/>
            <person name="Burleigh J."/>
            <person name="Smith J."/>
            <person name="Yandell M."/>
            <person name="Nelson C."/>
            <person name="Grigoriev I."/>
            <person name="Davis J."/>
        </authorList>
    </citation>
    <scope>NUCLEOTIDE SEQUENCE</scope>
    <source>
        <strain evidence="8">G11</strain>
    </source>
</reference>
<dbReference type="PANTHER" id="PTHR14305">
    <property type="entry name" value="E3 UBIQUITIN-PROTEIN LIGASE CCNB1IP1"/>
    <property type="match status" value="1"/>
</dbReference>
<dbReference type="GO" id="GO:0007131">
    <property type="term" value="P:reciprocal meiotic recombination"/>
    <property type="evidence" value="ECO:0007669"/>
    <property type="project" value="InterPro"/>
</dbReference>
<evidence type="ECO:0000313" key="9">
    <source>
        <dbReference type="Proteomes" id="UP000886653"/>
    </source>
</evidence>
<evidence type="ECO:0000313" key="8">
    <source>
        <dbReference type="EMBL" id="KAG0140536.1"/>
    </source>
</evidence>
<evidence type="ECO:0000256" key="4">
    <source>
        <dbReference type="PROSITE-ProRule" id="PRU00175"/>
    </source>
</evidence>